<proteinExistence type="predicted"/>
<dbReference type="AlphaFoldDB" id="A0A364KA14"/>
<sequence length="193" mass="21785">MMHAAILLVAGRSSRMGSLKGLIEWQGKLLVVHQIEQLLKSKIEQMIVVLGYQSEVYQPIISELGSSVTIVWNENWEQGKSSSILKGITALPKDCRSILFVNIDQPLQFSVVNQLIDSFEQTKSPIHLPIFHGKRGHPLLISCELLPALSTINEEEQGLKKIIRAYQKDIRSVEVDDPHILYNFNTPKDMKGE</sequence>
<dbReference type="SUPFAM" id="SSF53448">
    <property type="entry name" value="Nucleotide-diphospho-sugar transferases"/>
    <property type="match status" value="1"/>
</dbReference>
<reference evidence="2 3" key="2">
    <citation type="submission" date="2018-06" db="EMBL/GenBank/DDBJ databases">
        <authorList>
            <person name="Zhirakovskaya E."/>
        </authorList>
    </citation>
    <scope>NUCLEOTIDE SEQUENCE [LARGE SCALE GENOMIC DNA]</scope>
    <source>
        <strain evidence="2 3">FBKL4.011</strain>
    </source>
</reference>
<dbReference type="PANTHER" id="PTHR43777:SF1">
    <property type="entry name" value="MOLYBDENUM COFACTOR CYTIDYLYLTRANSFERASE"/>
    <property type="match status" value="1"/>
</dbReference>
<reference evidence="2 3" key="1">
    <citation type="submission" date="2018-06" db="EMBL/GenBank/DDBJ databases">
        <title>Thermoflavimicrobium daqus sp. nov., a thermophilic microbe isolated from Moutai-flavour Daqu.</title>
        <authorList>
            <person name="Wang X."/>
            <person name="Zhou H."/>
        </authorList>
    </citation>
    <scope>NUCLEOTIDE SEQUENCE [LARGE SCALE GENOMIC DNA]</scope>
    <source>
        <strain evidence="2 3">FBKL4.011</strain>
    </source>
</reference>
<dbReference type="InterPro" id="IPR029044">
    <property type="entry name" value="Nucleotide-diphossugar_trans"/>
</dbReference>
<dbReference type="GO" id="GO:0016779">
    <property type="term" value="F:nucleotidyltransferase activity"/>
    <property type="evidence" value="ECO:0007669"/>
    <property type="project" value="UniProtKB-ARBA"/>
</dbReference>
<dbReference type="Proteomes" id="UP000251213">
    <property type="component" value="Unassembled WGS sequence"/>
</dbReference>
<dbReference type="Pfam" id="PF12804">
    <property type="entry name" value="NTP_transf_3"/>
    <property type="match status" value="1"/>
</dbReference>
<keyword evidence="3" id="KW-1185">Reference proteome</keyword>
<feature type="domain" description="MobA-like NTP transferase" evidence="1">
    <location>
        <begin position="5"/>
        <end position="166"/>
    </location>
</feature>
<dbReference type="EMBL" id="QJKK01000001">
    <property type="protein sequence ID" value="RAL27062.1"/>
    <property type="molecule type" value="Genomic_DNA"/>
</dbReference>
<dbReference type="Gene3D" id="3.90.550.10">
    <property type="entry name" value="Spore Coat Polysaccharide Biosynthesis Protein SpsA, Chain A"/>
    <property type="match status" value="1"/>
</dbReference>
<dbReference type="InterPro" id="IPR025877">
    <property type="entry name" value="MobA-like_NTP_Trfase"/>
</dbReference>
<name>A0A364KA14_9BACL</name>
<organism evidence="2 3">
    <name type="scientific">Thermoflavimicrobium daqui</name>
    <dbReference type="NCBI Taxonomy" id="2137476"/>
    <lineage>
        <taxon>Bacteria</taxon>
        <taxon>Bacillati</taxon>
        <taxon>Bacillota</taxon>
        <taxon>Bacilli</taxon>
        <taxon>Bacillales</taxon>
        <taxon>Thermoactinomycetaceae</taxon>
        <taxon>Thermoflavimicrobium</taxon>
    </lineage>
</organism>
<evidence type="ECO:0000313" key="3">
    <source>
        <dbReference type="Proteomes" id="UP000251213"/>
    </source>
</evidence>
<evidence type="ECO:0000313" key="2">
    <source>
        <dbReference type="EMBL" id="RAL27062.1"/>
    </source>
</evidence>
<dbReference type="PANTHER" id="PTHR43777">
    <property type="entry name" value="MOLYBDENUM COFACTOR CYTIDYLYLTRANSFERASE"/>
    <property type="match status" value="1"/>
</dbReference>
<gene>
    <name evidence="2" type="ORF">DL897_03245</name>
</gene>
<dbReference type="OrthoDB" id="285216at2"/>
<evidence type="ECO:0000259" key="1">
    <source>
        <dbReference type="Pfam" id="PF12804"/>
    </source>
</evidence>
<accession>A0A364KA14</accession>
<protein>
    <submittedName>
        <fullName evidence="2">Nucleotidyltransferase family protein</fullName>
    </submittedName>
</protein>
<comment type="caution">
    <text evidence="2">The sequence shown here is derived from an EMBL/GenBank/DDBJ whole genome shotgun (WGS) entry which is preliminary data.</text>
</comment>
<dbReference type="CDD" id="cd04182">
    <property type="entry name" value="GT_2_like_f"/>
    <property type="match status" value="1"/>
</dbReference>
<keyword evidence="2" id="KW-0808">Transferase</keyword>